<dbReference type="Pfam" id="PF14399">
    <property type="entry name" value="BtrH_N"/>
    <property type="match status" value="1"/>
</dbReference>
<feature type="domain" description="Butirosin biosynthesis protein H N-terminal" evidence="1">
    <location>
        <begin position="13"/>
        <end position="141"/>
    </location>
</feature>
<keyword evidence="4" id="KW-1185">Reference proteome</keyword>
<dbReference type="Proteomes" id="UP001149303">
    <property type="component" value="Unassembled WGS sequence"/>
</dbReference>
<evidence type="ECO:0000259" key="2">
    <source>
        <dbReference type="Pfam" id="PF16169"/>
    </source>
</evidence>
<sequence>MIIKDFKPFNGQHCETTTTGSLLYQLDINLSEPMLFGLGEGLGYIFWNMKIMDFPFIGGRVKPDVLTENICRNLNLDLEVKETSSIKKAWKNVQQYIAQGKAVGLKLDCYHLDYFTTKIHFAGHYASIYGYDDQLAYLNDTNQQGRDAKTTLKNLELARNEKGPMSSRNLSYIILKKGEIPDLKNVIKPAIYNNATDFLNPPIKNIGYKGILKTSTEIKKWFESSKDIKRDFQTSASLMENGGTGGSLFRKMYSNFLKESGELLNSKILIKSSEEYSTIAKLWTNVADLFNEIGETKDIKYINYASEILIELSEREKIVMEQLKETCSTLKN</sequence>
<organism evidence="3 4">
    <name type="scientific">Tenacibaculum larymnensis</name>
    <dbReference type="NCBI Taxonomy" id="2878201"/>
    <lineage>
        <taxon>Bacteria</taxon>
        <taxon>Pseudomonadati</taxon>
        <taxon>Bacteroidota</taxon>
        <taxon>Flavobacteriia</taxon>
        <taxon>Flavobacteriales</taxon>
        <taxon>Flavobacteriaceae</taxon>
        <taxon>Tenacibaculum</taxon>
    </lineage>
</organism>
<dbReference type="RefSeq" id="WP_274641325.1">
    <property type="nucleotide sequence ID" value="NZ_JAIWJY010000015.1"/>
</dbReference>
<feature type="domain" description="DUF4872" evidence="2">
    <location>
        <begin position="153"/>
        <end position="323"/>
    </location>
</feature>
<evidence type="ECO:0000259" key="1">
    <source>
        <dbReference type="Pfam" id="PF14399"/>
    </source>
</evidence>
<comment type="caution">
    <text evidence="3">The sequence shown here is derived from an EMBL/GenBank/DDBJ whole genome shotgun (WGS) entry which is preliminary data.</text>
</comment>
<protein>
    <submittedName>
        <fullName evidence="3">BtrH N-terminal domain-containing protein</fullName>
    </submittedName>
</protein>
<dbReference type="InterPro" id="IPR032369">
    <property type="entry name" value="DUF4872"/>
</dbReference>
<proteinExistence type="predicted"/>
<dbReference type="InterPro" id="IPR026935">
    <property type="entry name" value="BtrH_N"/>
</dbReference>
<accession>A0A9X4IN54</accession>
<gene>
    <name evidence="3" type="ORF">LCI24_16295</name>
</gene>
<dbReference type="EMBL" id="JAIWJY010000015">
    <property type="protein sequence ID" value="MDE1208358.1"/>
    <property type="molecule type" value="Genomic_DNA"/>
</dbReference>
<dbReference type="Pfam" id="PF16169">
    <property type="entry name" value="DUF4872"/>
    <property type="match status" value="1"/>
</dbReference>
<name>A0A9X4IN54_9FLAO</name>
<dbReference type="AlphaFoldDB" id="A0A9X4IN54"/>
<reference evidence="3" key="1">
    <citation type="submission" date="2021-09" db="EMBL/GenBank/DDBJ databases">
        <authorList>
            <person name="Smyrli M."/>
        </authorList>
    </citation>
    <scope>NUCLEOTIDE SEQUENCE</scope>
    <source>
        <strain evidence="3">LAR25</strain>
    </source>
</reference>
<evidence type="ECO:0000313" key="3">
    <source>
        <dbReference type="EMBL" id="MDE1208358.1"/>
    </source>
</evidence>
<evidence type="ECO:0000313" key="4">
    <source>
        <dbReference type="Proteomes" id="UP001149303"/>
    </source>
</evidence>